<sequence>MGTRAELRGAAELSRHDISCSLHLSRIQTEIPLIPVVLVYLTTSPCYITSPMYLMPLHF</sequence>
<protein>
    <submittedName>
        <fullName evidence="1">Uncharacterized protein</fullName>
    </submittedName>
</protein>
<proteinExistence type="predicted"/>
<dbReference type="EMBL" id="QNRH01000012">
    <property type="protein sequence ID" value="RBO90534.1"/>
    <property type="molecule type" value="Genomic_DNA"/>
</dbReference>
<evidence type="ECO:0000313" key="1">
    <source>
        <dbReference type="EMBL" id="RBO90534.1"/>
    </source>
</evidence>
<reference evidence="1 2" key="1">
    <citation type="submission" date="2018-06" db="EMBL/GenBank/DDBJ databases">
        <title>Genomic Encyclopedia of Type Strains, Phase IV (KMG-IV): sequencing the most valuable type-strain genomes for metagenomic binning, comparative biology and taxonomic classification.</title>
        <authorList>
            <person name="Goeker M."/>
        </authorList>
    </citation>
    <scope>NUCLEOTIDE SEQUENCE [LARGE SCALE GENOMIC DNA]</scope>
    <source>
        <strain evidence="1 2">DSM 25619</strain>
    </source>
</reference>
<dbReference type="Proteomes" id="UP000252893">
    <property type="component" value="Unassembled WGS sequence"/>
</dbReference>
<comment type="caution">
    <text evidence="1">The sequence shown here is derived from an EMBL/GenBank/DDBJ whole genome shotgun (WGS) entry which is preliminary data.</text>
</comment>
<dbReference type="AlphaFoldDB" id="A0A366DMJ0"/>
<name>A0A366DMJ0_9HYPH</name>
<organism evidence="1 2">
    <name type="scientific">Pseudochrobactrum asaccharolyticum</name>
    <dbReference type="NCBI Taxonomy" id="354351"/>
    <lineage>
        <taxon>Bacteria</taxon>
        <taxon>Pseudomonadati</taxon>
        <taxon>Pseudomonadota</taxon>
        <taxon>Alphaproteobacteria</taxon>
        <taxon>Hyphomicrobiales</taxon>
        <taxon>Brucellaceae</taxon>
        <taxon>Pseudochrobactrum</taxon>
    </lineage>
</organism>
<keyword evidence="2" id="KW-1185">Reference proteome</keyword>
<evidence type="ECO:0000313" key="2">
    <source>
        <dbReference type="Proteomes" id="UP000252893"/>
    </source>
</evidence>
<gene>
    <name evidence="1" type="ORF">DFR47_1123</name>
</gene>
<accession>A0A366DMJ0</accession>